<evidence type="ECO:0008006" key="3">
    <source>
        <dbReference type="Google" id="ProtNLM"/>
    </source>
</evidence>
<dbReference type="RefSeq" id="WP_065271011.1">
    <property type="nucleotide sequence ID" value="NZ_CP015124.1"/>
</dbReference>
<protein>
    <recommendedName>
        <fullName evidence="3">DNA-binding protein</fullName>
    </recommendedName>
</protein>
<evidence type="ECO:0000313" key="1">
    <source>
        <dbReference type="EMBL" id="ANP35957.1"/>
    </source>
</evidence>
<dbReference type="OrthoDB" id="7874220at2"/>
<proteinExistence type="predicted"/>
<name>A0A1B0ZP70_9RHOB</name>
<dbReference type="Proteomes" id="UP000092565">
    <property type="component" value="Chromosome"/>
</dbReference>
<keyword evidence="2" id="KW-1185">Reference proteome</keyword>
<evidence type="ECO:0000313" key="2">
    <source>
        <dbReference type="Proteomes" id="UP000092565"/>
    </source>
</evidence>
<accession>A0A1B0ZP70</accession>
<organism evidence="1 2">
    <name type="scientific">Phaeobacter gallaeciensis</name>
    <dbReference type="NCBI Taxonomy" id="60890"/>
    <lineage>
        <taxon>Bacteria</taxon>
        <taxon>Pseudomonadati</taxon>
        <taxon>Pseudomonadota</taxon>
        <taxon>Alphaproteobacteria</taxon>
        <taxon>Rhodobacterales</taxon>
        <taxon>Roseobacteraceae</taxon>
        <taxon>Phaeobacter</taxon>
    </lineage>
</organism>
<gene>
    <name evidence="1" type="ORF">JL2886_01035</name>
</gene>
<sequence>MANLTPLAVGEKSAAKLLDMKVPEFLSLVADGVLPGPRKVGPFQRWDTEELRAVMRGDLVDGFEDVKW</sequence>
<dbReference type="AlphaFoldDB" id="A0A1B0ZP70"/>
<reference evidence="1 2" key="1">
    <citation type="submission" date="2016-04" db="EMBL/GenBank/DDBJ databases">
        <authorList>
            <person name="Evans L.H."/>
            <person name="Alamgir A."/>
            <person name="Owens N."/>
            <person name="Weber N.D."/>
            <person name="Virtaneva K."/>
            <person name="Barbian K."/>
            <person name="Babar A."/>
            <person name="Rosenke K."/>
        </authorList>
    </citation>
    <scope>NUCLEOTIDE SEQUENCE [LARGE SCALE GENOMIC DNA]</scope>
    <source>
        <strain evidence="1 2">JL2886</strain>
    </source>
</reference>
<dbReference type="EMBL" id="CP015124">
    <property type="protein sequence ID" value="ANP35957.1"/>
    <property type="molecule type" value="Genomic_DNA"/>
</dbReference>